<dbReference type="EMBL" id="OX459948">
    <property type="protein sequence ID" value="CAI9155260.1"/>
    <property type="molecule type" value="Genomic_DNA"/>
</dbReference>
<evidence type="ECO:0000313" key="2">
    <source>
        <dbReference type="EMBL" id="CAI9155260.1"/>
    </source>
</evidence>
<feature type="region of interest" description="Disordered" evidence="1">
    <location>
        <begin position="42"/>
        <end position="71"/>
    </location>
</feature>
<protein>
    <recommendedName>
        <fullName evidence="4">Collagen alpha-1(I) chain-like</fullName>
    </recommendedName>
</protein>
<evidence type="ECO:0000313" key="3">
    <source>
        <dbReference type="Proteomes" id="UP001176941"/>
    </source>
</evidence>
<organism evidence="2 3">
    <name type="scientific">Rangifer tarandus platyrhynchus</name>
    <name type="common">Svalbard reindeer</name>
    <dbReference type="NCBI Taxonomy" id="3082113"/>
    <lineage>
        <taxon>Eukaryota</taxon>
        <taxon>Metazoa</taxon>
        <taxon>Chordata</taxon>
        <taxon>Craniata</taxon>
        <taxon>Vertebrata</taxon>
        <taxon>Euteleostomi</taxon>
        <taxon>Mammalia</taxon>
        <taxon>Eutheria</taxon>
        <taxon>Laurasiatheria</taxon>
        <taxon>Artiodactyla</taxon>
        <taxon>Ruminantia</taxon>
        <taxon>Pecora</taxon>
        <taxon>Cervidae</taxon>
        <taxon>Odocoileinae</taxon>
        <taxon>Rangifer</taxon>
    </lineage>
</organism>
<feature type="compositionally biased region" description="Low complexity" evidence="1">
    <location>
        <begin position="46"/>
        <end position="57"/>
    </location>
</feature>
<sequence length="665" mass="69288">MTWKPTNSNKESHSAKRERLTYKKVTPGHSTQCAGCDKSDAATRLSAAEPAAVPESAGRWRTRPPPRPAEPLGLISNSGSSGVMSVFPEITLPSITKDQRPLALHARLTFTVKLRLPSASLGLSQCPWATGMLARSENQTSDSDFSESMRGGGGALTTSPGSSRRSRGPIPSPAVLLPVCVAALLLPGGHWSRPSAVPPPGTGSRPSLFPGGQIRLPPSGSQPVQVLEASPRRPGGRASSPLCSNSRQTFILETSLEQAPVGSWRCAPSDFTSALPIPAPDFSRLSRLRWASNASGGNSLFSFLSQEFYKVTTVLGRGSRIVSESTDGSNKWEKKTGQACEIPNRTGKNNIINYGSPQAASGQALCGASPGTRKARVSSVVRACGWRGPLRPPRGDESEAPRDPGDGGPEPAEPRSPLLAGIPERGPGLGTAGARGAGRCGGGAGAPSGRRQLREGAGAEAGVTRGTPIWPGSPPAPAAGGTSQGRRRRRAVGAQTRASVAPAQRPAASPGRPPCPLSFLPSSWAVTPGSLRAGGIKGASALRRNCNSDGLGPGNGNAPGSARAVSCPARYQLAPVPEKIALEQHLCLASEHCGGNYCRLEKRRSWVTETPGPSAYQTPRLQVRFPARFGGRLPQSFESVTLDSTAWNQFPGGSVPGLLLAQRSN</sequence>
<feature type="compositionally biased region" description="Gly residues" evidence="1">
    <location>
        <begin position="427"/>
        <end position="446"/>
    </location>
</feature>
<feature type="compositionally biased region" description="Basic and acidic residues" evidence="1">
    <location>
        <begin position="393"/>
        <end position="405"/>
    </location>
</feature>
<feature type="region of interest" description="Disordered" evidence="1">
    <location>
        <begin position="385"/>
        <end position="513"/>
    </location>
</feature>
<reference evidence="2" key="1">
    <citation type="submission" date="2023-04" db="EMBL/GenBank/DDBJ databases">
        <authorList>
            <consortium name="ELIXIR-Norway"/>
        </authorList>
    </citation>
    <scope>NUCLEOTIDE SEQUENCE [LARGE SCALE GENOMIC DNA]</scope>
</reference>
<accession>A0ABN8Y0Y3</accession>
<evidence type="ECO:0000256" key="1">
    <source>
        <dbReference type="SAM" id="MobiDB-lite"/>
    </source>
</evidence>
<feature type="region of interest" description="Disordered" evidence="1">
    <location>
        <begin position="137"/>
        <end position="169"/>
    </location>
</feature>
<name>A0ABN8Y0Y3_RANTA</name>
<dbReference type="Proteomes" id="UP001176941">
    <property type="component" value="Chromosome 12"/>
</dbReference>
<gene>
    <name evidence="2" type="ORF">MRATA1EN1_LOCUS4222</name>
</gene>
<proteinExistence type="predicted"/>
<evidence type="ECO:0008006" key="4">
    <source>
        <dbReference type="Google" id="ProtNLM"/>
    </source>
</evidence>
<keyword evidence="3" id="KW-1185">Reference proteome</keyword>
<feature type="region of interest" description="Disordered" evidence="1">
    <location>
        <begin position="194"/>
        <end position="242"/>
    </location>
</feature>